<feature type="domain" description="UmuC" evidence="18">
    <location>
        <begin position="17"/>
        <end position="197"/>
    </location>
</feature>
<dbReference type="PANTHER" id="PTHR11076">
    <property type="entry name" value="DNA REPAIR POLYMERASE UMUC / TRANSFERASE FAMILY MEMBER"/>
    <property type="match status" value="1"/>
</dbReference>
<dbReference type="Pfam" id="PF11799">
    <property type="entry name" value="IMS_C"/>
    <property type="match status" value="1"/>
</dbReference>
<accession>A0A840ZSJ3</accession>
<dbReference type="InterPro" id="IPR017961">
    <property type="entry name" value="DNA_pol_Y-fam_little_finger"/>
</dbReference>
<name>A0A840ZSJ3_9HYPH</name>
<dbReference type="FunFam" id="3.30.1490.100:FF:000004">
    <property type="entry name" value="DNA polymerase IV"/>
    <property type="match status" value="1"/>
</dbReference>
<evidence type="ECO:0000256" key="13">
    <source>
        <dbReference type="ARBA" id="ARBA00023125"/>
    </source>
</evidence>
<feature type="site" description="Substrate discrimination" evidence="17">
    <location>
        <position position="26"/>
    </location>
</feature>
<dbReference type="InterPro" id="IPR022880">
    <property type="entry name" value="DNApol_IV"/>
</dbReference>
<dbReference type="FunFam" id="3.40.1170.60:FF:000001">
    <property type="entry name" value="DNA polymerase IV"/>
    <property type="match status" value="1"/>
</dbReference>
<dbReference type="AlphaFoldDB" id="A0A840ZSJ3"/>
<keyword evidence="8 17" id="KW-0235">DNA replication</keyword>
<dbReference type="Gene3D" id="3.40.1170.60">
    <property type="match status" value="1"/>
</dbReference>
<comment type="subunit">
    <text evidence="3 17">Monomer.</text>
</comment>
<feature type="binding site" evidence="17">
    <location>
        <position position="21"/>
    </location>
    <ligand>
        <name>Mg(2+)</name>
        <dbReference type="ChEBI" id="CHEBI:18420"/>
    </ligand>
</feature>
<dbReference type="InterPro" id="IPR043502">
    <property type="entry name" value="DNA/RNA_pol_sf"/>
</dbReference>
<dbReference type="GO" id="GO:0006281">
    <property type="term" value="P:DNA repair"/>
    <property type="evidence" value="ECO:0007669"/>
    <property type="project" value="UniProtKB-UniRule"/>
</dbReference>
<dbReference type="InterPro" id="IPR043128">
    <property type="entry name" value="Rev_trsase/Diguanyl_cyclase"/>
</dbReference>
<protein>
    <recommendedName>
        <fullName evidence="17">DNA polymerase IV</fullName>
        <shortName evidence="17">Pol IV</shortName>
        <ecNumber evidence="17">2.7.7.7</ecNumber>
    </recommendedName>
</protein>
<proteinExistence type="inferred from homology"/>
<evidence type="ECO:0000256" key="10">
    <source>
        <dbReference type="ARBA" id="ARBA00022763"/>
    </source>
</evidence>
<dbReference type="SUPFAM" id="SSF100879">
    <property type="entry name" value="Lesion bypass DNA polymerase (Y-family), little finger domain"/>
    <property type="match status" value="1"/>
</dbReference>
<keyword evidence="20" id="KW-1185">Reference proteome</keyword>
<keyword evidence="13 17" id="KW-0238">DNA-binding</keyword>
<dbReference type="NCBIfam" id="NF002677">
    <property type="entry name" value="PRK02406.1"/>
    <property type="match status" value="1"/>
</dbReference>
<feature type="active site" evidence="17">
    <location>
        <position position="116"/>
    </location>
</feature>
<dbReference type="Pfam" id="PF21999">
    <property type="entry name" value="IMS_HHH_1"/>
    <property type="match status" value="1"/>
</dbReference>
<evidence type="ECO:0000256" key="1">
    <source>
        <dbReference type="ARBA" id="ARBA00004496"/>
    </source>
</evidence>
<keyword evidence="10 17" id="KW-0227">DNA damage</keyword>
<evidence type="ECO:0000256" key="12">
    <source>
        <dbReference type="ARBA" id="ARBA00022932"/>
    </source>
</evidence>
<dbReference type="Gene3D" id="3.30.1490.100">
    <property type="entry name" value="DNA polymerase, Y-family, little finger domain"/>
    <property type="match status" value="1"/>
</dbReference>
<dbReference type="InterPro" id="IPR036775">
    <property type="entry name" value="DNA_pol_Y-fam_lit_finger_sf"/>
</dbReference>
<comment type="function">
    <text evidence="15 17">Poorly processive, error-prone DNA polymerase involved in untargeted mutagenesis. Copies undamaged DNA at stalled replication forks, which arise in vivo from mismatched or misaligned primer ends. These misaligned primers can be extended by PolIV. Exhibits no 3'-5' exonuclease (proofreading) activity. May be involved in translesional synthesis, in conjunction with the beta clamp from PolIII.</text>
</comment>
<comment type="similarity">
    <text evidence="2 17">Belongs to the DNA polymerase type-Y family.</text>
</comment>
<keyword evidence="6 17" id="KW-0808">Transferase</keyword>
<dbReference type="EC" id="2.7.7.7" evidence="17"/>
<dbReference type="GO" id="GO:0003684">
    <property type="term" value="F:damaged DNA binding"/>
    <property type="evidence" value="ECO:0007669"/>
    <property type="project" value="InterPro"/>
</dbReference>
<organism evidence="19 20">
    <name type="scientific">Methylorubrum rhodinum</name>
    <dbReference type="NCBI Taxonomy" id="29428"/>
    <lineage>
        <taxon>Bacteria</taxon>
        <taxon>Pseudomonadati</taxon>
        <taxon>Pseudomonadota</taxon>
        <taxon>Alphaproteobacteria</taxon>
        <taxon>Hyphomicrobiales</taxon>
        <taxon>Methylobacteriaceae</taxon>
        <taxon>Methylorubrum</taxon>
    </lineage>
</organism>
<evidence type="ECO:0000256" key="3">
    <source>
        <dbReference type="ARBA" id="ARBA00011245"/>
    </source>
</evidence>
<dbReference type="Gene3D" id="3.30.70.270">
    <property type="match status" value="1"/>
</dbReference>
<dbReference type="GO" id="GO:0005829">
    <property type="term" value="C:cytosol"/>
    <property type="evidence" value="ECO:0007669"/>
    <property type="project" value="TreeGrafter"/>
</dbReference>
<evidence type="ECO:0000313" key="19">
    <source>
        <dbReference type="EMBL" id="MBB5760310.1"/>
    </source>
</evidence>
<reference evidence="19 20" key="1">
    <citation type="submission" date="2020-08" db="EMBL/GenBank/DDBJ databases">
        <title>Genomic Encyclopedia of Type Strains, Phase IV (KMG-IV): sequencing the most valuable type-strain genomes for metagenomic binning, comparative biology and taxonomic classification.</title>
        <authorList>
            <person name="Goeker M."/>
        </authorList>
    </citation>
    <scope>NUCLEOTIDE SEQUENCE [LARGE SCALE GENOMIC DNA]</scope>
    <source>
        <strain evidence="19 20">DSM 2163</strain>
    </source>
</reference>
<keyword evidence="11 17" id="KW-0460">Magnesium</keyword>
<evidence type="ECO:0000256" key="8">
    <source>
        <dbReference type="ARBA" id="ARBA00022705"/>
    </source>
</evidence>
<dbReference type="GO" id="GO:0006261">
    <property type="term" value="P:DNA-templated DNA replication"/>
    <property type="evidence" value="ECO:0007669"/>
    <property type="project" value="UniProtKB-UniRule"/>
</dbReference>
<keyword evidence="14 17" id="KW-0234">DNA repair</keyword>
<evidence type="ECO:0000256" key="7">
    <source>
        <dbReference type="ARBA" id="ARBA00022695"/>
    </source>
</evidence>
<sequence length="368" mass="39986">MVASKGCGFNSTPMRKIIHIDMDAFYASVEQRDDPSLRDRPLAVGGSRERGVVMAASYEARRFGVRSAMPSATARRLCPDLVFVRPRFDAYKAVSAEIRAVFEEHTPLIEPVALDEAYLDVTENLKGLPTATEVAKDIRATILARTGLVASAGVSYNKFLAKVASDHRKPDALFVITPAMGPGFVEALPIGQFRGVGPAIEAKMRRLGIQTGADLKARSLDELRAAFGSAGDYYHSVARGIDERLVRAHRERKSIGAETTFSQDTSEYAVLAERLQPCIDKVWAVATAKAVVARTVTLKLKFSDFAQITRARSLPVALADRATLEGVSLSLLREAFPLRRSVRLIGAALSSLQAPSADDDARQLDLSL</sequence>
<evidence type="ECO:0000256" key="14">
    <source>
        <dbReference type="ARBA" id="ARBA00023204"/>
    </source>
</evidence>
<evidence type="ECO:0000256" key="11">
    <source>
        <dbReference type="ARBA" id="ARBA00022842"/>
    </source>
</evidence>
<comment type="caution">
    <text evidence="19">The sequence shown here is derived from an EMBL/GenBank/DDBJ whole genome shotgun (WGS) entry which is preliminary data.</text>
</comment>
<dbReference type="InterPro" id="IPR001126">
    <property type="entry name" value="UmuC"/>
</dbReference>
<dbReference type="GO" id="GO:0009432">
    <property type="term" value="P:SOS response"/>
    <property type="evidence" value="ECO:0007669"/>
    <property type="project" value="TreeGrafter"/>
</dbReference>
<evidence type="ECO:0000313" key="20">
    <source>
        <dbReference type="Proteomes" id="UP000583454"/>
    </source>
</evidence>
<dbReference type="InterPro" id="IPR050116">
    <property type="entry name" value="DNA_polymerase-Y"/>
</dbReference>
<dbReference type="EMBL" id="JACHOP010000043">
    <property type="protein sequence ID" value="MBB5760310.1"/>
    <property type="molecule type" value="Genomic_DNA"/>
</dbReference>
<evidence type="ECO:0000256" key="16">
    <source>
        <dbReference type="ARBA" id="ARBA00049244"/>
    </source>
</evidence>
<evidence type="ECO:0000256" key="6">
    <source>
        <dbReference type="ARBA" id="ARBA00022679"/>
    </source>
</evidence>
<gene>
    <name evidence="17" type="primary">dinB</name>
    <name evidence="19" type="ORF">HNR00_005059</name>
</gene>
<keyword evidence="5 17" id="KW-0963">Cytoplasm</keyword>
<evidence type="ECO:0000259" key="18">
    <source>
        <dbReference type="PROSITE" id="PS50173"/>
    </source>
</evidence>
<keyword evidence="4 17" id="KW-0515">Mutator protein</keyword>
<evidence type="ECO:0000256" key="4">
    <source>
        <dbReference type="ARBA" id="ARBA00022457"/>
    </source>
</evidence>
<evidence type="ECO:0000256" key="17">
    <source>
        <dbReference type="HAMAP-Rule" id="MF_01113"/>
    </source>
</evidence>
<evidence type="ECO:0000256" key="15">
    <source>
        <dbReference type="ARBA" id="ARBA00025589"/>
    </source>
</evidence>
<keyword evidence="7 17" id="KW-0548">Nucleotidyltransferase</keyword>
<feature type="binding site" evidence="17">
    <location>
        <position position="115"/>
    </location>
    <ligand>
        <name>Mg(2+)</name>
        <dbReference type="ChEBI" id="CHEBI:18420"/>
    </ligand>
</feature>
<evidence type="ECO:0000256" key="5">
    <source>
        <dbReference type="ARBA" id="ARBA00022490"/>
    </source>
</evidence>
<dbReference type="CDD" id="cd03586">
    <property type="entry name" value="PolY_Pol_IV_kappa"/>
    <property type="match status" value="1"/>
</dbReference>
<dbReference type="PANTHER" id="PTHR11076:SF33">
    <property type="entry name" value="DNA POLYMERASE KAPPA"/>
    <property type="match status" value="1"/>
</dbReference>
<dbReference type="Gene3D" id="1.10.150.20">
    <property type="entry name" value="5' to 3' exonuclease, C-terminal subdomain"/>
    <property type="match status" value="1"/>
</dbReference>
<dbReference type="GO" id="GO:0003887">
    <property type="term" value="F:DNA-directed DNA polymerase activity"/>
    <property type="evidence" value="ECO:0007669"/>
    <property type="project" value="UniProtKB-UniRule"/>
</dbReference>
<dbReference type="GO" id="GO:0042276">
    <property type="term" value="P:error-prone translesion synthesis"/>
    <property type="evidence" value="ECO:0007669"/>
    <property type="project" value="TreeGrafter"/>
</dbReference>
<comment type="cofactor">
    <cofactor evidence="17">
        <name>Mg(2+)</name>
        <dbReference type="ChEBI" id="CHEBI:18420"/>
    </cofactor>
    <text evidence="17">Binds 2 magnesium ions per subunit.</text>
</comment>
<dbReference type="HAMAP" id="MF_01113">
    <property type="entry name" value="DNApol_IV"/>
    <property type="match status" value="1"/>
</dbReference>
<keyword evidence="12 17" id="KW-0239">DNA-directed DNA polymerase</keyword>
<dbReference type="GO" id="GO:0000287">
    <property type="term" value="F:magnesium ion binding"/>
    <property type="evidence" value="ECO:0007669"/>
    <property type="project" value="UniProtKB-UniRule"/>
</dbReference>
<dbReference type="PROSITE" id="PS50173">
    <property type="entry name" value="UMUC"/>
    <property type="match status" value="1"/>
</dbReference>
<evidence type="ECO:0000256" key="9">
    <source>
        <dbReference type="ARBA" id="ARBA00022723"/>
    </source>
</evidence>
<dbReference type="Proteomes" id="UP000583454">
    <property type="component" value="Unassembled WGS sequence"/>
</dbReference>
<comment type="subcellular location">
    <subcellularLocation>
        <location evidence="1 17">Cytoplasm</location>
    </subcellularLocation>
</comment>
<evidence type="ECO:0000256" key="2">
    <source>
        <dbReference type="ARBA" id="ARBA00010945"/>
    </source>
</evidence>
<dbReference type="InterPro" id="IPR053848">
    <property type="entry name" value="IMS_HHH_1"/>
</dbReference>
<dbReference type="Pfam" id="PF00817">
    <property type="entry name" value="IMS"/>
    <property type="match status" value="1"/>
</dbReference>
<comment type="catalytic activity">
    <reaction evidence="16 17">
        <text>DNA(n) + a 2'-deoxyribonucleoside 5'-triphosphate = DNA(n+1) + diphosphate</text>
        <dbReference type="Rhea" id="RHEA:22508"/>
        <dbReference type="Rhea" id="RHEA-COMP:17339"/>
        <dbReference type="Rhea" id="RHEA-COMP:17340"/>
        <dbReference type="ChEBI" id="CHEBI:33019"/>
        <dbReference type="ChEBI" id="CHEBI:61560"/>
        <dbReference type="ChEBI" id="CHEBI:173112"/>
        <dbReference type="EC" id="2.7.7.7"/>
    </reaction>
</comment>
<dbReference type="SUPFAM" id="SSF56672">
    <property type="entry name" value="DNA/RNA polymerases"/>
    <property type="match status" value="1"/>
</dbReference>
<keyword evidence="9 17" id="KW-0479">Metal-binding</keyword>